<protein>
    <recommendedName>
        <fullName evidence="7 10">Peroxisomal membrane protein PEX14</fullName>
    </recommendedName>
    <alternativeName>
        <fullName evidence="8 10">Peroxin-14</fullName>
    </alternativeName>
</protein>
<feature type="domain" description="Peroxisome membrane anchor protein Pex14p N-terminal" evidence="13">
    <location>
        <begin position="28"/>
        <end position="71"/>
    </location>
</feature>
<keyword evidence="14" id="KW-1185">Reference proteome</keyword>
<keyword evidence="3 10" id="KW-0653">Protein transport</keyword>
<dbReference type="PANTHER" id="PTHR23058">
    <property type="entry name" value="PEROXISOMAL MEMBRANE PROTEIN PEX14"/>
    <property type="match status" value="1"/>
</dbReference>
<evidence type="ECO:0000256" key="3">
    <source>
        <dbReference type="ARBA" id="ARBA00022927"/>
    </source>
</evidence>
<evidence type="ECO:0000313" key="15">
    <source>
        <dbReference type="RefSeq" id="XP_002733829.1"/>
    </source>
</evidence>
<feature type="region of interest" description="Disordered" evidence="12">
    <location>
        <begin position="402"/>
        <end position="435"/>
    </location>
</feature>
<sequence length="435" mass="46763">MASSKVESELGESSPGNTDSSIVSTAPRENMINTAIKFLQNPKVRQSQFSTRRAFLQKKGLTSAEIEIAIQRSGTAADEHAPPQPPVQSGAVIPMSSATASLPSPSPKSTWAKTRDFLAVAVIVGGATYGIMKLIKAYFAPLLQSRKEEIERLERMERSIQELNTNVTQALSELRGTLVNLQEALTQNNDKLQDASAGKIIGRSIDQQSINEIKSEVLSLKGLILNRHQFPSAPTPSPIPAWQRVDTASAKTSETQDDVSADETKVSGLLNTGSGQAESVLTVESQSSEIKSQDGINVTENVLDTSADIALDIDNDGMKGVEADKNQPEIDTQCENVSGSALQTSTQVSPEVNKLMPNGDTDQHQPGVEINSQSSPCAEVKNQTNHVIQVDGKMKTMDYINNVDSTIPNEPNSMDTIEPSQVKGQLNAPAEEQDA</sequence>
<evidence type="ECO:0000256" key="5">
    <source>
        <dbReference type="ARBA" id="ARBA00023136"/>
    </source>
</evidence>
<evidence type="ECO:0000256" key="12">
    <source>
        <dbReference type="SAM" id="MobiDB-lite"/>
    </source>
</evidence>
<dbReference type="InterPro" id="IPR006785">
    <property type="entry name" value="Pex14_N"/>
</dbReference>
<evidence type="ECO:0000259" key="13">
    <source>
        <dbReference type="Pfam" id="PF04695"/>
    </source>
</evidence>
<dbReference type="InterPro" id="IPR036388">
    <property type="entry name" value="WH-like_DNA-bd_sf"/>
</dbReference>
<evidence type="ECO:0000256" key="6">
    <source>
        <dbReference type="ARBA" id="ARBA00023140"/>
    </source>
</evidence>
<keyword evidence="11" id="KW-0175">Coiled coil</keyword>
<dbReference type="Pfam" id="PF04695">
    <property type="entry name" value="Pex14_N"/>
    <property type="match status" value="1"/>
</dbReference>
<dbReference type="PANTHER" id="PTHR23058:SF0">
    <property type="entry name" value="PEROXISOMAL MEMBRANE PROTEIN PEX14"/>
    <property type="match status" value="1"/>
</dbReference>
<comment type="subcellular location">
    <subcellularLocation>
        <location evidence="9 10">Peroxisome membrane</location>
    </subcellularLocation>
</comment>
<reference evidence="15" key="1">
    <citation type="submission" date="2025-08" db="UniProtKB">
        <authorList>
            <consortium name="RefSeq"/>
        </authorList>
    </citation>
    <scope>IDENTIFICATION</scope>
    <source>
        <tissue evidence="15">Testes</tissue>
    </source>
</reference>
<gene>
    <name evidence="15" type="primary">LOC100375268</name>
</gene>
<keyword evidence="2 10" id="KW-0813">Transport</keyword>
<evidence type="ECO:0000256" key="8">
    <source>
        <dbReference type="ARBA" id="ARBA00029691"/>
    </source>
</evidence>
<feature type="coiled-coil region" evidence="11">
    <location>
        <begin position="143"/>
        <end position="191"/>
    </location>
</feature>
<evidence type="ECO:0000256" key="1">
    <source>
        <dbReference type="ARBA" id="ARBA00005443"/>
    </source>
</evidence>
<feature type="compositionally biased region" description="Polar residues" evidence="12">
    <location>
        <begin position="402"/>
        <end position="424"/>
    </location>
</feature>
<dbReference type="GeneID" id="100375268"/>
<evidence type="ECO:0000256" key="7">
    <source>
        <dbReference type="ARBA" id="ARBA00029502"/>
    </source>
</evidence>
<evidence type="ECO:0000256" key="4">
    <source>
        <dbReference type="ARBA" id="ARBA00023010"/>
    </source>
</evidence>
<accession>A0ABM0GNG6</accession>
<feature type="region of interest" description="Disordered" evidence="12">
    <location>
        <begin position="1"/>
        <end position="27"/>
    </location>
</feature>
<keyword evidence="4" id="KW-0811">Translocation</keyword>
<evidence type="ECO:0000256" key="2">
    <source>
        <dbReference type="ARBA" id="ARBA00022448"/>
    </source>
</evidence>
<dbReference type="RefSeq" id="XP_002733829.1">
    <property type="nucleotide sequence ID" value="XM_002733783.2"/>
</dbReference>
<keyword evidence="5 10" id="KW-0472">Membrane</keyword>
<proteinExistence type="inferred from homology"/>
<dbReference type="Proteomes" id="UP000694865">
    <property type="component" value="Unplaced"/>
</dbReference>
<comment type="similarity">
    <text evidence="1 10">Belongs to the peroxin-14 family.</text>
</comment>
<keyword evidence="6 10" id="KW-0576">Peroxisome</keyword>
<evidence type="ECO:0000313" key="14">
    <source>
        <dbReference type="Proteomes" id="UP000694865"/>
    </source>
</evidence>
<dbReference type="Gene3D" id="1.10.10.10">
    <property type="entry name" value="Winged helix-like DNA-binding domain superfamily/Winged helix DNA-binding domain"/>
    <property type="match status" value="1"/>
</dbReference>
<dbReference type="InterPro" id="IPR025655">
    <property type="entry name" value="PEX14"/>
</dbReference>
<evidence type="ECO:0000256" key="11">
    <source>
        <dbReference type="SAM" id="Coils"/>
    </source>
</evidence>
<comment type="function">
    <text evidence="10">Component of the PEX13-PEX14 docking complex, a translocon channel that specifically mediates the import of peroxisomal cargo proteins bound to PEX5 receptor. The PEX13-PEX14 docking complex forms a large import pore which can be opened to a diameter of about 9 nm. Mechanistically, PEX5 receptor along with cargo proteins associates with the PEX14 subunit of the PEX13-PEX14 docking complex in the cytosol, leading to the insertion of the receptor into the organelle membrane with the concomitant translocation of the cargo into the peroxisome matrix.</text>
</comment>
<evidence type="ECO:0000256" key="10">
    <source>
        <dbReference type="RuleBase" id="RU367032"/>
    </source>
</evidence>
<feature type="compositionally biased region" description="Polar residues" evidence="12">
    <location>
        <begin position="14"/>
        <end position="24"/>
    </location>
</feature>
<evidence type="ECO:0000256" key="9">
    <source>
        <dbReference type="ARBA" id="ARBA00046271"/>
    </source>
</evidence>
<name>A0ABM0GNG6_SACKO</name>
<organism evidence="14 15">
    <name type="scientific">Saccoglossus kowalevskii</name>
    <name type="common">Acorn worm</name>
    <dbReference type="NCBI Taxonomy" id="10224"/>
    <lineage>
        <taxon>Eukaryota</taxon>
        <taxon>Metazoa</taxon>
        <taxon>Hemichordata</taxon>
        <taxon>Enteropneusta</taxon>
        <taxon>Harrimaniidae</taxon>
        <taxon>Saccoglossus</taxon>
    </lineage>
</organism>